<accession>A0A1G6GF80</accession>
<evidence type="ECO:0000313" key="2">
    <source>
        <dbReference type="Proteomes" id="UP000199086"/>
    </source>
</evidence>
<proteinExistence type="predicted"/>
<dbReference type="RefSeq" id="WP_092606382.1">
    <property type="nucleotide sequence ID" value="NZ_FMYF01000002.1"/>
</dbReference>
<dbReference type="EMBL" id="FMYF01000002">
    <property type="protein sequence ID" value="SDB80405.1"/>
    <property type="molecule type" value="Genomic_DNA"/>
</dbReference>
<dbReference type="AlphaFoldDB" id="A0A1G6GF80"/>
<organism evidence="1 2">
    <name type="scientific">Raineyella antarctica</name>
    <dbReference type="NCBI Taxonomy" id="1577474"/>
    <lineage>
        <taxon>Bacteria</taxon>
        <taxon>Bacillati</taxon>
        <taxon>Actinomycetota</taxon>
        <taxon>Actinomycetes</taxon>
        <taxon>Propionibacteriales</taxon>
        <taxon>Propionibacteriaceae</taxon>
        <taxon>Raineyella</taxon>
    </lineage>
</organism>
<keyword evidence="2" id="KW-1185">Reference proteome</keyword>
<protein>
    <submittedName>
        <fullName evidence="1">Uncharacterized protein</fullName>
    </submittedName>
</protein>
<reference evidence="1 2" key="1">
    <citation type="submission" date="2016-06" db="EMBL/GenBank/DDBJ databases">
        <authorList>
            <person name="Olsen C.W."/>
            <person name="Carey S."/>
            <person name="Hinshaw L."/>
            <person name="Karasin A.I."/>
        </authorList>
    </citation>
    <scope>NUCLEOTIDE SEQUENCE [LARGE SCALE GENOMIC DNA]</scope>
    <source>
        <strain evidence="1 2">LZ-22</strain>
    </source>
</reference>
<evidence type="ECO:0000313" key="1">
    <source>
        <dbReference type="EMBL" id="SDB80405.1"/>
    </source>
</evidence>
<sequence>MTGHLRDQLADYLTLRRSLGYRLERPEKLLRQFLGHLEDRGEPILTVDSALAWAQLPADASVNWWAYRLCVVRVSIWRSESHPFWTLSATGYWV</sequence>
<dbReference type="OrthoDB" id="4137935at2"/>
<name>A0A1G6GF80_9ACTN</name>
<gene>
    <name evidence="1" type="ORF">GA0111570_102195</name>
</gene>
<dbReference type="Proteomes" id="UP000199086">
    <property type="component" value="Unassembled WGS sequence"/>
</dbReference>
<dbReference type="STRING" id="1577474.GA0111570_102195"/>